<dbReference type="KEGG" id="tpe:Tpen_1561"/>
<dbReference type="PROSITE" id="PS51012">
    <property type="entry name" value="ABC_TM2"/>
    <property type="match status" value="1"/>
</dbReference>
<dbReference type="Pfam" id="PF01061">
    <property type="entry name" value="ABC2_membrane"/>
    <property type="match status" value="1"/>
</dbReference>
<dbReference type="PANTHER" id="PTHR43229">
    <property type="entry name" value="NODULATION PROTEIN J"/>
    <property type="match status" value="1"/>
</dbReference>
<feature type="transmembrane region" description="Helical" evidence="5">
    <location>
        <begin position="169"/>
        <end position="188"/>
    </location>
</feature>
<dbReference type="PANTHER" id="PTHR43229:SF2">
    <property type="entry name" value="NODULATION PROTEIN J"/>
    <property type="match status" value="1"/>
</dbReference>
<dbReference type="InterPro" id="IPR013525">
    <property type="entry name" value="ABC2_TM"/>
</dbReference>
<dbReference type="EMBL" id="CP000505">
    <property type="protein sequence ID" value="ABL78956.1"/>
    <property type="molecule type" value="Genomic_DNA"/>
</dbReference>
<evidence type="ECO:0000256" key="4">
    <source>
        <dbReference type="ARBA" id="ARBA00023136"/>
    </source>
</evidence>
<dbReference type="STRING" id="368408.Tpen_1561"/>
<dbReference type="GO" id="GO:0043190">
    <property type="term" value="C:ATP-binding cassette (ABC) transporter complex"/>
    <property type="evidence" value="ECO:0007669"/>
    <property type="project" value="InterPro"/>
</dbReference>
<keyword evidence="2 5" id="KW-0812">Transmembrane</keyword>
<dbReference type="RefSeq" id="WP_011753221.1">
    <property type="nucleotide sequence ID" value="NC_008698.1"/>
</dbReference>
<proteinExistence type="predicted"/>
<evidence type="ECO:0000259" key="6">
    <source>
        <dbReference type="PROSITE" id="PS51012"/>
    </source>
</evidence>
<evidence type="ECO:0000313" key="8">
    <source>
        <dbReference type="Proteomes" id="UP000000641"/>
    </source>
</evidence>
<comment type="subcellular location">
    <subcellularLocation>
        <location evidence="1">Membrane</location>
        <topology evidence="1">Multi-pass membrane protein</topology>
    </subcellularLocation>
</comment>
<keyword evidence="8" id="KW-1185">Reference proteome</keyword>
<dbReference type="HOGENOM" id="CLU_039483_2_3_2"/>
<accession>A1S0H6</accession>
<dbReference type="GO" id="GO:0140359">
    <property type="term" value="F:ABC-type transporter activity"/>
    <property type="evidence" value="ECO:0007669"/>
    <property type="project" value="InterPro"/>
</dbReference>
<dbReference type="EnsemblBacteria" id="ABL78956">
    <property type="protein sequence ID" value="ABL78956"/>
    <property type="gene ID" value="Tpen_1561"/>
</dbReference>
<keyword evidence="3 5" id="KW-1133">Transmembrane helix</keyword>
<dbReference type="eggNOG" id="arCOG01467">
    <property type="taxonomic scope" value="Archaea"/>
</dbReference>
<dbReference type="AlphaFoldDB" id="A1S0H6"/>
<feature type="transmembrane region" description="Helical" evidence="5">
    <location>
        <begin position="102"/>
        <end position="129"/>
    </location>
</feature>
<evidence type="ECO:0000313" key="7">
    <source>
        <dbReference type="EMBL" id="ABL78956.1"/>
    </source>
</evidence>
<evidence type="ECO:0000256" key="3">
    <source>
        <dbReference type="ARBA" id="ARBA00022989"/>
    </source>
</evidence>
<feature type="transmembrane region" description="Helical" evidence="5">
    <location>
        <begin position="55"/>
        <end position="81"/>
    </location>
</feature>
<dbReference type="Proteomes" id="UP000000641">
    <property type="component" value="Chromosome"/>
</dbReference>
<feature type="domain" description="ABC transmembrane type-2" evidence="6">
    <location>
        <begin position="22"/>
        <end position="250"/>
    </location>
</feature>
<keyword evidence="4 5" id="KW-0472">Membrane</keyword>
<feature type="transmembrane region" description="Helical" evidence="5">
    <location>
        <begin position="135"/>
        <end position="157"/>
    </location>
</feature>
<reference evidence="8" key="1">
    <citation type="journal article" date="2008" name="J. Bacteriol.">
        <title>Genome sequence of Thermofilum pendens reveals an exceptional loss of biosynthetic pathways without genome reduction.</title>
        <authorList>
            <person name="Anderson I."/>
            <person name="Rodriguez J."/>
            <person name="Susanti D."/>
            <person name="Porat I."/>
            <person name="Reich C."/>
            <person name="Ulrich L.E."/>
            <person name="Elkins J.G."/>
            <person name="Mavromatis K."/>
            <person name="Lykidis A."/>
            <person name="Kim E."/>
            <person name="Thompson L.S."/>
            <person name="Nolan M."/>
            <person name="Land M."/>
            <person name="Copeland A."/>
            <person name="Lapidus A."/>
            <person name="Lucas S."/>
            <person name="Detter C."/>
            <person name="Zhulin I.B."/>
            <person name="Olsen G.J."/>
            <person name="Whitman W."/>
            <person name="Mukhopadhyay B."/>
            <person name="Bristow J."/>
            <person name="Kyrpides N."/>
        </authorList>
    </citation>
    <scope>NUCLEOTIDE SEQUENCE [LARGE SCALE GENOMIC DNA]</scope>
    <source>
        <strain evidence="8">DSM 2475 / Hrk 5</strain>
    </source>
</reference>
<evidence type="ECO:0000256" key="2">
    <source>
        <dbReference type="ARBA" id="ARBA00022692"/>
    </source>
</evidence>
<evidence type="ECO:0000256" key="1">
    <source>
        <dbReference type="ARBA" id="ARBA00004141"/>
    </source>
</evidence>
<dbReference type="InterPro" id="IPR051784">
    <property type="entry name" value="Nod_factor_ABC_transporter"/>
</dbReference>
<dbReference type="InterPro" id="IPR047817">
    <property type="entry name" value="ABC2_TM_bact-type"/>
</dbReference>
<organism evidence="7 8">
    <name type="scientific">Thermofilum pendens (strain DSM 2475 / Hrk 5)</name>
    <dbReference type="NCBI Taxonomy" id="368408"/>
    <lineage>
        <taxon>Archaea</taxon>
        <taxon>Thermoproteota</taxon>
        <taxon>Thermoprotei</taxon>
        <taxon>Thermofilales</taxon>
        <taxon>Thermofilaceae</taxon>
        <taxon>Thermofilum</taxon>
    </lineage>
</organism>
<evidence type="ECO:0000256" key="5">
    <source>
        <dbReference type="SAM" id="Phobius"/>
    </source>
</evidence>
<gene>
    <name evidence="7" type="ordered locus">Tpen_1561</name>
</gene>
<sequence>MAVDKVLAFVELELRRLRHDPTEVFTRAVQPALWIGVFGTVMSRVRAIPTGSVDYLTFIAPGVLMQSTSFIAIAYGIMLVWERDSGILKRVLTLPVNRFLIVLGRSLSGATRALSQLFVVLLIALPLGARLNVNPLALCLAALAVYVCSTGLTALSIIMASAMKTRERFMGIIQAITMPLFFTSNALYPVEFMPQPLQYVSLFNPLTYTIQALRASLIYCDYWSTLANTGILATFSLAMLLAATAALPRIIE</sequence>
<dbReference type="GeneID" id="4601519"/>
<protein>
    <submittedName>
        <fullName evidence="7">ABC-2 type transporter</fullName>
    </submittedName>
</protein>
<dbReference type="InterPro" id="IPR000412">
    <property type="entry name" value="ABC_2_transport"/>
</dbReference>
<dbReference type="PIRSF" id="PIRSF006648">
    <property type="entry name" value="DrrB"/>
    <property type="match status" value="1"/>
</dbReference>
<feature type="transmembrane region" description="Helical" evidence="5">
    <location>
        <begin position="231"/>
        <end position="251"/>
    </location>
</feature>
<dbReference type="PRINTS" id="PR00164">
    <property type="entry name" value="ABC2TRNSPORT"/>
</dbReference>
<name>A1S0H6_THEPD</name>